<reference evidence="3 4" key="1">
    <citation type="submission" date="2016-04" db="EMBL/GenBank/DDBJ databases">
        <title>Complete genome sequence of Thermococcus pacificus type strain P4.</title>
        <authorList>
            <person name="Oger P.M."/>
        </authorList>
    </citation>
    <scope>NUCLEOTIDE SEQUENCE [LARGE SCALE GENOMIC DNA]</scope>
    <source>
        <strain evidence="3 4">P-4</strain>
    </source>
</reference>
<dbReference type="InterPro" id="IPR055458">
    <property type="entry name" value="IFT52_GIFT"/>
</dbReference>
<organism evidence="3 4">
    <name type="scientific">Thermococcus pacificus</name>
    <dbReference type="NCBI Taxonomy" id="71998"/>
    <lineage>
        <taxon>Archaea</taxon>
        <taxon>Methanobacteriati</taxon>
        <taxon>Methanobacteriota</taxon>
        <taxon>Thermococci</taxon>
        <taxon>Thermococcales</taxon>
        <taxon>Thermococcaceae</taxon>
        <taxon>Thermococcus</taxon>
    </lineage>
</organism>
<dbReference type="Gene3D" id="3.40.50.880">
    <property type="match status" value="1"/>
</dbReference>
<evidence type="ECO:0000256" key="1">
    <source>
        <dbReference type="SAM" id="MobiDB-lite"/>
    </source>
</evidence>
<accession>A0A218P8J9</accession>
<evidence type="ECO:0000313" key="3">
    <source>
        <dbReference type="EMBL" id="ASJ07109.1"/>
    </source>
</evidence>
<dbReference type="InterPro" id="IPR029062">
    <property type="entry name" value="Class_I_gatase-like"/>
</dbReference>
<feature type="domain" description="IFT52 GIFT" evidence="2">
    <location>
        <begin position="500"/>
        <end position="596"/>
    </location>
</feature>
<evidence type="ECO:0000259" key="2">
    <source>
        <dbReference type="Pfam" id="PF23355"/>
    </source>
</evidence>
<gene>
    <name evidence="3" type="ORF">A3L08_07125</name>
</gene>
<dbReference type="KEGG" id="tpaf:A3L08_07125"/>
<feature type="compositionally biased region" description="Polar residues" evidence="1">
    <location>
        <begin position="445"/>
        <end position="474"/>
    </location>
</feature>
<dbReference type="Proteomes" id="UP000197418">
    <property type="component" value="Chromosome"/>
</dbReference>
<keyword evidence="4" id="KW-1185">Reference proteome</keyword>
<dbReference type="RefSeq" id="WP_088854359.1">
    <property type="nucleotide sequence ID" value="NZ_CP015102.1"/>
</dbReference>
<sequence length="719" mass="80881">MRKSAMAITLILILSLIPTWAVKPVKANDATYVPLIELNQNFDEYAYNGDILTRGIVTYVDNSGFAIQNGTGPYTGIYVYTGYNSHPAVTPGDLVEVYGFPKYYDGLRELSVNPRYGEYYNVVGSAEVPEPVVIPTADYDKSEYQSVLVKFVDAKIIDRYDRGYTKLWIDDGSGEAYVFSYSSLPSDLQPGAKFKYLTGLVYVYRNSYEVIPLSWELYNPAVKITNVEYYAIIQGVSSPVWVTVKNEGDKDTTVDLKVLLDGVLLHDEQFELGLGKSKEITVYVLSNDSGMHTLSIFAEGSSIELKTWVIPAPHSIAYGLTYYYERRYNEFLNQILPLYENMTFILQEFDKCGVNLGDIEPEIQIVHKLKEEMDLEHQIYTKLNQKTSLKNPYLGSSYYFAVMIHARKASLSAEKLLNELNFVVPVLWKNYNVIMPICNPPAEEQPSNETVPSNESEVTPGNETIPSNQTNMSPSMNITITIPKVLIDASHGQYYNPTKTDQSGLSTLINNIKNELGWIVDVNTETITYEKLQEYDVLIITNPTDDISDEEAQAIQEFVENGGGLFILGDWYKYANTENLNAIVGKYGIKFNADELMDDEQNSGRPYYPFVGIYNKDHPAMKFVPDDWTMYYNGQTLTIGGSAVWLIKAYDTGYSVDADGNVVFEKGSEPVIAAAVEVGTGRIIAYGSSKALSDSYYNKYIDSNWPFIKGALLWLAHQE</sequence>
<dbReference type="EMBL" id="CP015102">
    <property type="protein sequence ID" value="ASJ07109.1"/>
    <property type="molecule type" value="Genomic_DNA"/>
</dbReference>
<dbReference type="SUPFAM" id="SSF52317">
    <property type="entry name" value="Class I glutamine amidotransferase-like"/>
    <property type="match status" value="1"/>
</dbReference>
<dbReference type="PANTHER" id="PTHR12969">
    <property type="entry name" value="NGD5/OSM-6/IFT52"/>
    <property type="match status" value="1"/>
</dbReference>
<dbReference type="GeneID" id="33316028"/>
<feature type="region of interest" description="Disordered" evidence="1">
    <location>
        <begin position="443"/>
        <end position="474"/>
    </location>
</feature>
<dbReference type="AlphaFoldDB" id="A0A218P8J9"/>
<evidence type="ECO:0000313" key="4">
    <source>
        <dbReference type="Proteomes" id="UP000197418"/>
    </source>
</evidence>
<name>A0A218P8J9_9EURY</name>
<dbReference type="Pfam" id="PF23355">
    <property type="entry name" value="IFT52_GIFT"/>
    <property type="match status" value="1"/>
</dbReference>
<protein>
    <recommendedName>
        <fullName evidence="2">IFT52 GIFT domain-containing protein</fullName>
    </recommendedName>
</protein>
<dbReference type="InterPro" id="IPR039975">
    <property type="entry name" value="IFT52"/>
</dbReference>
<dbReference type="PANTHER" id="PTHR12969:SF7">
    <property type="entry name" value="INTRAFLAGELLAR TRANSPORT PROTEIN 52 HOMOLOG"/>
    <property type="match status" value="1"/>
</dbReference>
<proteinExistence type="predicted"/>